<evidence type="ECO:0000313" key="1">
    <source>
        <dbReference type="EMBL" id="RSD13571.1"/>
    </source>
</evidence>
<accession>A0A427T3R4</accession>
<keyword evidence="2" id="KW-1185">Reference proteome</keyword>
<evidence type="ECO:0008006" key="3">
    <source>
        <dbReference type="Google" id="ProtNLM"/>
    </source>
</evidence>
<reference evidence="1 2" key="1">
    <citation type="submission" date="2018-12" db="EMBL/GenBank/DDBJ databases">
        <title>Amycolatopsis eburnea sp. nov. actinomycete associate with arbuscular mycorrhiza fungal spore.</title>
        <authorList>
            <person name="Lumyong S."/>
            <person name="Chaiya L."/>
        </authorList>
    </citation>
    <scope>NUCLEOTIDE SEQUENCE [LARGE SCALE GENOMIC DNA]</scope>
    <source>
        <strain evidence="1 2">GLM-1</strain>
    </source>
</reference>
<evidence type="ECO:0000313" key="2">
    <source>
        <dbReference type="Proteomes" id="UP000267081"/>
    </source>
</evidence>
<dbReference type="EMBL" id="RSEC01000058">
    <property type="protein sequence ID" value="RSD13571.1"/>
    <property type="molecule type" value="Genomic_DNA"/>
</dbReference>
<dbReference type="AlphaFoldDB" id="A0A427T3R4"/>
<proteinExistence type="predicted"/>
<dbReference type="Proteomes" id="UP000267081">
    <property type="component" value="Unassembled WGS sequence"/>
</dbReference>
<name>A0A427T3R4_9PSEU</name>
<gene>
    <name evidence="1" type="ORF">EIY87_28085</name>
</gene>
<sequence length="139" mass="15878">MFDYVEAIVIAAPVPAVRETLRTIEGEWLGRPALSDERAESSCLRPAPVLNRSSFARYRWLGLPVDVAESVTWSVERYGYDSTVVRAHVWAEFRAGLRARLMELAFARLLGGVARDREHTRSQLRYLKRMSEGLKRGTR</sequence>
<comment type="caution">
    <text evidence="1">The sequence shown here is derived from an EMBL/GenBank/DDBJ whole genome shotgun (WGS) entry which is preliminary data.</text>
</comment>
<organism evidence="1 2">
    <name type="scientific">Amycolatopsis eburnea</name>
    <dbReference type="NCBI Taxonomy" id="2267691"/>
    <lineage>
        <taxon>Bacteria</taxon>
        <taxon>Bacillati</taxon>
        <taxon>Actinomycetota</taxon>
        <taxon>Actinomycetes</taxon>
        <taxon>Pseudonocardiales</taxon>
        <taxon>Pseudonocardiaceae</taxon>
        <taxon>Amycolatopsis</taxon>
    </lineage>
</organism>
<dbReference type="RefSeq" id="WP_125312858.1">
    <property type="nucleotide sequence ID" value="NZ_RSEC01000058.1"/>
</dbReference>
<dbReference type="OrthoDB" id="4715523at2"/>
<protein>
    <recommendedName>
        <fullName evidence="3">SRPBCC family protein</fullName>
    </recommendedName>
</protein>